<dbReference type="InterPro" id="IPR050223">
    <property type="entry name" value="D-isomer_2-hydroxyacid_DH"/>
</dbReference>
<reference evidence="7 8" key="1">
    <citation type="submission" date="2019-03" db="EMBL/GenBank/DDBJ databases">
        <title>Genomic Encyclopedia of Type Strains, Phase IV (KMG-IV): sequencing the most valuable type-strain genomes for metagenomic binning, comparative biology and taxonomic classification.</title>
        <authorList>
            <person name="Goeker M."/>
        </authorList>
    </citation>
    <scope>NUCLEOTIDE SEQUENCE [LARGE SCALE GENOMIC DNA]</scope>
    <source>
        <strain evidence="7 8">DSM 16998</strain>
    </source>
</reference>
<dbReference type="GO" id="GO:0051287">
    <property type="term" value="F:NAD binding"/>
    <property type="evidence" value="ECO:0007669"/>
    <property type="project" value="InterPro"/>
</dbReference>
<keyword evidence="2 4" id="KW-0560">Oxidoreductase</keyword>
<proteinExistence type="inferred from homology"/>
<evidence type="ECO:0000259" key="5">
    <source>
        <dbReference type="Pfam" id="PF00389"/>
    </source>
</evidence>
<sequence length="313" mass="32915">MLKRETLLVLIPLQAPFVAALSELYELIYEPAGHSEALWQRLHGQPLRAVLTNGTTGFSEAQMALLPQLGQICSWGAGYENIDVAAARARGIAVSHAPGVNNATVADHALALMLGLSRGLVALDAAVKRGDWQTSRGERPTINGRRLGLLGMGNIGQQIARRAAGFDMQIAYCTRTAKPELPWRHVESVLALAAESDYLVLACPGGAATRHLVNREALQALGPEGFLVNIARGSVVDTEALIAALQADEIAGAALDVIDGEPVVPPALAASGKVLLTPHVSGRSPEAQRAQLACAMGNLAAFFAARELLTPVP</sequence>
<dbReference type="Proteomes" id="UP000295361">
    <property type="component" value="Unassembled WGS sequence"/>
</dbReference>
<dbReference type="AlphaFoldDB" id="A0A4R6QP01"/>
<dbReference type="Gene3D" id="3.40.50.720">
    <property type="entry name" value="NAD(P)-binding Rossmann-like Domain"/>
    <property type="match status" value="2"/>
</dbReference>
<evidence type="ECO:0000313" key="8">
    <source>
        <dbReference type="Proteomes" id="UP000295361"/>
    </source>
</evidence>
<protein>
    <submittedName>
        <fullName evidence="7">Lactate dehydrogenase-like 2-hydroxyacid dehydrogenase</fullName>
    </submittedName>
</protein>
<accession>A0A4R6QP01</accession>
<evidence type="ECO:0000256" key="2">
    <source>
        <dbReference type="ARBA" id="ARBA00023002"/>
    </source>
</evidence>
<dbReference type="SUPFAM" id="SSF52283">
    <property type="entry name" value="Formate/glycerate dehydrogenase catalytic domain-like"/>
    <property type="match status" value="1"/>
</dbReference>
<dbReference type="InParanoid" id="A0A4R6QP01"/>
<dbReference type="Pfam" id="PF00389">
    <property type="entry name" value="2-Hacid_dh"/>
    <property type="match status" value="1"/>
</dbReference>
<evidence type="ECO:0000256" key="1">
    <source>
        <dbReference type="ARBA" id="ARBA00005854"/>
    </source>
</evidence>
<dbReference type="EMBL" id="SNXS01000002">
    <property type="protein sequence ID" value="TDP72570.1"/>
    <property type="molecule type" value="Genomic_DNA"/>
</dbReference>
<dbReference type="RefSeq" id="WP_133700027.1">
    <property type="nucleotide sequence ID" value="NZ_SNXS01000002.1"/>
</dbReference>
<dbReference type="Pfam" id="PF02826">
    <property type="entry name" value="2-Hacid_dh_C"/>
    <property type="match status" value="1"/>
</dbReference>
<evidence type="ECO:0000256" key="3">
    <source>
        <dbReference type="ARBA" id="ARBA00023027"/>
    </source>
</evidence>
<dbReference type="InterPro" id="IPR036291">
    <property type="entry name" value="NAD(P)-bd_dom_sf"/>
</dbReference>
<dbReference type="GO" id="GO:0005829">
    <property type="term" value="C:cytosol"/>
    <property type="evidence" value="ECO:0007669"/>
    <property type="project" value="TreeGrafter"/>
</dbReference>
<evidence type="ECO:0000313" key="7">
    <source>
        <dbReference type="EMBL" id="TDP72570.1"/>
    </source>
</evidence>
<dbReference type="GO" id="GO:0030267">
    <property type="term" value="F:glyoxylate reductase (NADPH) activity"/>
    <property type="evidence" value="ECO:0007669"/>
    <property type="project" value="TreeGrafter"/>
</dbReference>
<dbReference type="InterPro" id="IPR006139">
    <property type="entry name" value="D-isomer_2_OHA_DH_cat_dom"/>
</dbReference>
<dbReference type="SUPFAM" id="SSF51735">
    <property type="entry name" value="NAD(P)-binding Rossmann-fold domains"/>
    <property type="match status" value="1"/>
</dbReference>
<feature type="domain" description="D-isomer specific 2-hydroxyacid dehydrogenase catalytic" evidence="5">
    <location>
        <begin position="12"/>
        <end position="312"/>
    </location>
</feature>
<feature type="domain" description="D-isomer specific 2-hydroxyacid dehydrogenase NAD-binding" evidence="6">
    <location>
        <begin position="110"/>
        <end position="281"/>
    </location>
</feature>
<evidence type="ECO:0000259" key="6">
    <source>
        <dbReference type="Pfam" id="PF02826"/>
    </source>
</evidence>
<evidence type="ECO:0000256" key="4">
    <source>
        <dbReference type="RuleBase" id="RU003719"/>
    </source>
</evidence>
<dbReference type="GO" id="GO:0016618">
    <property type="term" value="F:hydroxypyruvate reductase [NAD(P)H] activity"/>
    <property type="evidence" value="ECO:0007669"/>
    <property type="project" value="TreeGrafter"/>
</dbReference>
<dbReference type="PANTHER" id="PTHR10996">
    <property type="entry name" value="2-HYDROXYACID DEHYDROGENASE-RELATED"/>
    <property type="match status" value="1"/>
</dbReference>
<dbReference type="FunFam" id="3.40.50.720:FF:000203">
    <property type="entry name" value="D-3-phosphoglycerate dehydrogenase (SerA)"/>
    <property type="match status" value="1"/>
</dbReference>
<dbReference type="OrthoDB" id="9805416at2"/>
<organism evidence="7 8">
    <name type="scientific">Roseateles toxinivorans</name>
    <dbReference type="NCBI Taxonomy" id="270368"/>
    <lineage>
        <taxon>Bacteria</taxon>
        <taxon>Pseudomonadati</taxon>
        <taxon>Pseudomonadota</taxon>
        <taxon>Betaproteobacteria</taxon>
        <taxon>Burkholderiales</taxon>
        <taxon>Sphaerotilaceae</taxon>
        <taxon>Roseateles</taxon>
    </lineage>
</organism>
<comment type="caution">
    <text evidence="7">The sequence shown here is derived from an EMBL/GenBank/DDBJ whole genome shotgun (WGS) entry which is preliminary data.</text>
</comment>
<dbReference type="PANTHER" id="PTHR10996:SF178">
    <property type="entry name" value="2-HYDROXYACID DEHYDROGENASE YGL185C-RELATED"/>
    <property type="match status" value="1"/>
</dbReference>
<dbReference type="InterPro" id="IPR006140">
    <property type="entry name" value="D-isomer_DH_NAD-bd"/>
</dbReference>
<gene>
    <name evidence="7" type="ORF">DES47_102315</name>
</gene>
<keyword evidence="3" id="KW-0520">NAD</keyword>
<dbReference type="CDD" id="cd12156">
    <property type="entry name" value="HPPR"/>
    <property type="match status" value="1"/>
</dbReference>
<keyword evidence="8" id="KW-1185">Reference proteome</keyword>
<name>A0A4R6QP01_9BURK</name>
<comment type="similarity">
    <text evidence="1 4">Belongs to the D-isomer specific 2-hydroxyacid dehydrogenase family.</text>
</comment>